<dbReference type="AlphaFoldDB" id="A0A9P6GT38"/>
<dbReference type="Proteomes" id="UP000756921">
    <property type="component" value="Unassembled WGS sequence"/>
</dbReference>
<dbReference type="EMBL" id="WJXW01000001">
    <property type="protein sequence ID" value="KAF9740728.1"/>
    <property type="molecule type" value="Genomic_DNA"/>
</dbReference>
<reference evidence="2" key="1">
    <citation type="journal article" date="2020" name="Mol. Plant Microbe Interact.">
        <title>Genome Sequence of the Biocontrol Agent Coniothyrium minitans strain Conio (IMI 134523).</title>
        <authorList>
            <person name="Patel D."/>
            <person name="Shittu T.A."/>
            <person name="Baroncelli R."/>
            <person name="Muthumeenakshi S."/>
            <person name="Osborne T.H."/>
            <person name="Janganan T.K."/>
            <person name="Sreenivasaprasad S."/>
        </authorList>
    </citation>
    <scope>NUCLEOTIDE SEQUENCE</scope>
    <source>
        <strain evidence="2">Conio</strain>
    </source>
</reference>
<keyword evidence="3" id="KW-1185">Reference proteome</keyword>
<evidence type="ECO:0000256" key="1">
    <source>
        <dbReference type="SAM" id="MobiDB-lite"/>
    </source>
</evidence>
<comment type="caution">
    <text evidence="2">The sequence shown here is derived from an EMBL/GenBank/DDBJ whole genome shotgun (WGS) entry which is preliminary data.</text>
</comment>
<dbReference type="OrthoDB" id="10471106at2759"/>
<name>A0A9P6GT38_9PLEO</name>
<feature type="region of interest" description="Disordered" evidence="1">
    <location>
        <begin position="82"/>
        <end position="103"/>
    </location>
</feature>
<accession>A0A9P6GT38</accession>
<evidence type="ECO:0000313" key="3">
    <source>
        <dbReference type="Proteomes" id="UP000756921"/>
    </source>
</evidence>
<proteinExistence type="predicted"/>
<organism evidence="2 3">
    <name type="scientific">Paraphaeosphaeria minitans</name>
    <dbReference type="NCBI Taxonomy" id="565426"/>
    <lineage>
        <taxon>Eukaryota</taxon>
        <taxon>Fungi</taxon>
        <taxon>Dikarya</taxon>
        <taxon>Ascomycota</taxon>
        <taxon>Pezizomycotina</taxon>
        <taxon>Dothideomycetes</taxon>
        <taxon>Pleosporomycetidae</taxon>
        <taxon>Pleosporales</taxon>
        <taxon>Massarineae</taxon>
        <taxon>Didymosphaeriaceae</taxon>
        <taxon>Paraphaeosphaeria</taxon>
    </lineage>
</organism>
<gene>
    <name evidence="2" type="ORF">PMIN01_00267</name>
</gene>
<evidence type="ECO:0000313" key="2">
    <source>
        <dbReference type="EMBL" id="KAF9740728.1"/>
    </source>
</evidence>
<feature type="compositionally biased region" description="Basic and acidic residues" evidence="1">
    <location>
        <begin position="91"/>
        <end position="103"/>
    </location>
</feature>
<protein>
    <submittedName>
        <fullName evidence="2">Uncharacterized protein</fullName>
    </submittedName>
</protein>
<sequence length="137" mass="14759">MAASVEQSRALTASSVVAEGKKRRDDALHGLLTDSAACGARPALAGIPPLSRSIRRHRGMEACVDRLPVVLGGWECGEQDPHVTLQQRSQPRSEHHDGAREQARIQRLRGKSGYLRLAFRSHGSVFCSAGAGMRAHG</sequence>